<dbReference type="AlphaFoldDB" id="A0A167GLC3"/>
<dbReference type="PANTHER" id="PTHR30469">
    <property type="entry name" value="MULTIDRUG RESISTANCE PROTEIN MDTA"/>
    <property type="match status" value="1"/>
</dbReference>
<evidence type="ECO:0000313" key="3">
    <source>
        <dbReference type="Proteomes" id="UP000076587"/>
    </source>
</evidence>
<dbReference type="PATRIC" id="fig|1365253.3.peg.811"/>
<dbReference type="GO" id="GO:1990281">
    <property type="term" value="C:efflux pump complex"/>
    <property type="evidence" value="ECO:0007669"/>
    <property type="project" value="TreeGrafter"/>
</dbReference>
<reference evidence="2 3" key="1">
    <citation type="submission" date="2013-07" db="EMBL/GenBank/DDBJ databases">
        <title>Comparative Genomic and Metabolomic Analysis of Twelve Strains of Pseudoalteromonas luteoviolacea.</title>
        <authorList>
            <person name="Vynne N.G."/>
            <person name="Mansson M."/>
            <person name="Gram L."/>
        </authorList>
    </citation>
    <scope>NUCLEOTIDE SEQUENCE [LARGE SCALE GENOMIC DNA]</scope>
    <source>
        <strain evidence="2 3">NCIMB 1942</strain>
    </source>
</reference>
<dbReference type="SUPFAM" id="SSF111369">
    <property type="entry name" value="HlyD-like secretion proteins"/>
    <property type="match status" value="1"/>
</dbReference>
<sequence length="382" mass="41952">MKFKNILAIGAGVLAIFTALVIVDELTVAEQAYQKNEPQAQPVSVVIVHPARHAPNINLIGNTQARHVTQLRVSSNGQLSWLDTEVEPGTLVPKSMPLARLDMTHLASELAQAQSRVRHAELTLEQQLHEQSVAVRMLSDKNQSRYARREPQVAAAKADLAQAKLALESTSKLAQEAQVIAPFDAVILSRMVSPGDWLSAGETLFQIASSASIDVIMPISESTWRKLAPQLASQQLSLHVIDRAGTSWPADVRYIAPNVDVNTRQRQIVLKVANPYSSVVSLMPNQPVQVNIQLVAEPNAFKVPQSALTRDGMIWLVDEGSTLQKEQVEVLSKNDKYAFIRFNSASKTSRQIVSYPLLTMLVGNKVAPVVDQIRLASKEESQ</sequence>
<accession>A0A167GLC3</accession>
<dbReference type="GO" id="GO:0015562">
    <property type="term" value="F:efflux transmembrane transporter activity"/>
    <property type="evidence" value="ECO:0007669"/>
    <property type="project" value="TreeGrafter"/>
</dbReference>
<dbReference type="Gene3D" id="2.40.420.20">
    <property type="match status" value="1"/>
</dbReference>
<dbReference type="OrthoDB" id="6382359at2"/>
<evidence type="ECO:0000256" key="1">
    <source>
        <dbReference type="ARBA" id="ARBA00009477"/>
    </source>
</evidence>
<evidence type="ECO:0000313" key="2">
    <source>
        <dbReference type="EMBL" id="KZN55787.1"/>
    </source>
</evidence>
<comment type="similarity">
    <text evidence="1">Belongs to the membrane fusion protein (MFP) (TC 8.A.1) family.</text>
</comment>
<dbReference type="Gene3D" id="2.40.50.100">
    <property type="match status" value="1"/>
</dbReference>
<dbReference type="Gene3D" id="1.10.287.470">
    <property type="entry name" value="Helix hairpin bin"/>
    <property type="match status" value="1"/>
</dbReference>
<dbReference type="NCBIfam" id="TIGR01730">
    <property type="entry name" value="RND_mfp"/>
    <property type="match status" value="1"/>
</dbReference>
<dbReference type="InterPro" id="IPR006143">
    <property type="entry name" value="RND_pump_MFP"/>
</dbReference>
<dbReference type="PANTHER" id="PTHR30469:SF15">
    <property type="entry name" value="HLYD FAMILY OF SECRETION PROTEINS"/>
    <property type="match status" value="1"/>
</dbReference>
<dbReference type="Proteomes" id="UP000076587">
    <property type="component" value="Unassembled WGS sequence"/>
</dbReference>
<proteinExistence type="inferred from homology"/>
<gene>
    <name evidence="2" type="ORF">N482_04755</name>
</gene>
<protein>
    <submittedName>
        <fullName evidence="2">Uncharacterized protein</fullName>
    </submittedName>
</protein>
<dbReference type="EMBL" id="AUXT01000046">
    <property type="protein sequence ID" value="KZN55787.1"/>
    <property type="molecule type" value="Genomic_DNA"/>
</dbReference>
<dbReference type="RefSeq" id="WP_063375789.1">
    <property type="nucleotide sequence ID" value="NZ_AUXT01000046.1"/>
</dbReference>
<organism evidence="2 3">
    <name type="scientific">Pseudoalteromonas luteoviolacea NCIMB 1942</name>
    <dbReference type="NCBI Taxonomy" id="1365253"/>
    <lineage>
        <taxon>Bacteria</taxon>
        <taxon>Pseudomonadati</taxon>
        <taxon>Pseudomonadota</taxon>
        <taxon>Gammaproteobacteria</taxon>
        <taxon>Alteromonadales</taxon>
        <taxon>Pseudoalteromonadaceae</taxon>
        <taxon>Pseudoalteromonas</taxon>
    </lineage>
</organism>
<name>A0A167GLC3_9GAMM</name>
<dbReference type="Gene3D" id="2.40.30.170">
    <property type="match status" value="1"/>
</dbReference>
<comment type="caution">
    <text evidence="2">The sequence shown here is derived from an EMBL/GenBank/DDBJ whole genome shotgun (WGS) entry which is preliminary data.</text>
</comment>